<reference evidence="1 2" key="1">
    <citation type="submission" date="2014-04" db="EMBL/GenBank/DDBJ databases">
        <title>Evolutionary Origins and Diversification of the Mycorrhizal Mutualists.</title>
        <authorList>
            <consortium name="DOE Joint Genome Institute"/>
            <consortium name="Mycorrhizal Genomics Consortium"/>
            <person name="Kohler A."/>
            <person name="Kuo A."/>
            <person name="Nagy L.G."/>
            <person name="Floudas D."/>
            <person name="Copeland A."/>
            <person name="Barry K.W."/>
            <person name="Cichocki N."/>
            <person name="Veneault-Fourrey C."/>
            <person name="LaButti K."/>
            <person name="Lindquist E.A."/>
            <person name="Lipzen A."/>
            <person name="Lundell T."/>
            <person name="Morin E."/>
            <person name="Murat C."/>
            <person name="Riley R."/>
            <person name="Ohm R."/>
            <person name="Sun H."/>
            <person name="Tunlid A."/>
            <person name="Henrissat B."/>
            <person name="Grigoriev I.V."/>
            <person name="Hibbett D.S."/>
            <person name="Martin F."/>
        </authorList>
    </citation>
    <scope>NUCLEOTIDE SEQUENCE [LARGE SCALE GENOMIC DNA]</scope>
    <source>
        <strain evidence="1 2">FD-317 M1</strain>
    </source>
</reference>
<organism evidence="1 2">
    <name type="scientific">Collybiopsis luxurians FD-317 M1</name>
    <dbReference type="NCBI Taxonomy" id="944289"/>
    <lineage>
        <taxon>Eukaryota</taxon>
        <taxon>Fungi</taxon>
        <taxon>Dikarya</taxon>
        <taxon>Basidiomycota</taxon>
        <taxon>Agaricomycotina</taxon>
        <taxon>Agaricomycetes</taxon>
        <taxon>Agaricomycetidae</taxon>
        <taxon>Agaricales</taxon>
        <taxon>Marasmiineae</taxon>
        <taxon>Omphalotaceae</taxon>
        <taxon>Collybiopsis</taxon>
        <taxon>Collybiopsis luxurians</taxon>
    </lineage>
</organism>
<dbReference type="HOGENOM" id="CLU_1189743_0_0_1"/>
<dbReference type="EMBL" id="KN834838">
    <property type="protein sequence ID" value="KIK52707.1"/>
    <property type="molecule type" value="Genomic_DNA"/>
</dbReference>
<evidence type="ECO:0000313" key="1">
    <source>
        <dbReference type="EMBL" id="KIK52707.1"/>
    </source>
</evidence>
<dbReference type="OrthoDB" id="2423954at2759"/>
<gene>
    <name evidence="1" type="ORF">GYMLUDRAFT_64074</name>
</gene>
<dbReference type="Proteomes" id="UP000053593">
    <property type="component" value="Unassembled WGS sequence"/>
</dbReference>
<accession>A0A0D0C4D8</accession>
<dbReference type="AlphaFoldDB" id="A0A0D0C4D8"/>
<sequence>MASRRGTAHSWEHSFFKDHPNWDRALSAGDLSGVYNPEVKDKHSWQLKVFCVECLNAEINIVAKMDMQKVESGHMETCRTREQIEADIWLRPVGIGNTRGSSCHAILCAATSTLINHLKSSQAPSHVVGMSHSSSSIIQPALSNEQHFPHQSHVISLNSPLMTSTSLADGGAEHIPADDAISSISSGSLAPSDSLSRVVLHAQAHCQQNLQSRYEELLICITASTGLPLSWVDNLEFDAFVAQFIPQAKPVS</sequence>
<protein>
    <submittedName>
        <fullName evidence="1">Uncharacterized protein</fullName>
    </submittedName>
</protein>
<name>A0A0D0C4D8_9AGAR</name>
<proteinExistence type="predicted"/>
<keyword evidence="2" id="KW-1185">Reference proteome</keyword>
<evidence type="ECO:0000313" key="2">
    <source>
        <dbReference type="Proteomes" id="UP000053593"/>
    </source>
</evidence>